<evidence type="ECO:0000256" key="4">
    <source>
        <dbReference type="ARBA" id="ARBA00023172"/>
    </source>
</evidence>
<proteinExistence type="inferred from homology"/>
<accession>A0A2X0QWW8</accession>
<evidence type="ECO:0000259" key="5">
    <source>
        <dbReference type="PROSITE" id="PS51898"/>
    </source>
</evidence>
<evidence type="ECO:0000256" key="1">
    <source>
        <dbReference type="ARBA" id="ARBA00008857"/>
    </source>
</evidence>
<dbReference type="InterPro" id="IPR050808">
    <property type="entry name" value="Phage_Integrase"/>
</dbReference>
<dbReference type="GO" id="GO:0003677">
    <property type="term" value="F:DNA binding"/>
    <property type="evidence" value="ECO:0007669"/>
    <property type="project" value="UniProtKB-KW"/>
</dbReference>
<dbReference type="GO" id="GO:0015074">
    <property type="term" value="P:DNA integration"/>
    <property type="evidence" value="ECO:0007669"/>
    <property type="project" value="UniProtKB-KW"/>
</dbReference>
<organism evidence="6">
    <name type="scientific">Candidatus Nitrotoga fabula</name>
    <dbReference type="NCBI Taxonomy" id="2182327"/>
    <lineage>
        <taxon>Bacteria</taxon>
        <taxon>Pseudomonadati</taxon>
        <taxon>Pseudomonadota</taxon>
        <taxon>Betaproteobacteria</taxon>
        <taxon>Nitrosomonadales</taxon>
        <taxon>Gallionellaceae</taxon>
        <taxon>Candidatus Nitrotoga</taxon>
    </lineage>
</organism>
<dbReference type="PROSITE" id="PS51898">
    <property type="entry name" value="TYR_RECOMBINASE"/>
    <property type="match status" value="1"/>
</dbReference>
<dbReference type="EMBL" id="LS423452">
    <property type="protein sequence ID" value="SPS06057.1"/>
    <property type="molecule type" value="Genomic_DNA"/>
</dbReference>
<reference evidence="6" key="1">
    <citation type="submission" date="2018-05" db="EMBL/GenBank/DDBJ databases">
        <authorList>
            <person name="Lanie J.A."/>
            <person name="Ng W.-L."/>
            <person name="Kazmierczak K.M."/>
            <person name="Andrzejewski T.M."/>
            <person name="Davidsen T.M."/>
            <person name="Wayne K.J."/>
            <person name="Tettelin H."/>
            <person name="Glass J.I."/>
            <person name="Rusch D."/>
            <person name="Podicherti R."/>
            <person name="Tsui H.-C.T."/>
            <person name="Winkler M.E."/>
        </authorList>
    </citation>
    <scope>NUCLEOTIDE SEQUENCE</scope>
    <source>
        <strain evidence="6">KNB</strain>
    </source>
</reference>
<name>A0A2X0QWW8_9PROT</name>
<dbReference type="InterPro" id="IPR013762">
    <property type="entry name" value="Integrase-like_cat_sf"/>
</dbReference>
<dbReference type="AlphaFoldDB" id="A0A2X0QWW8"/>
<keyword evidence="4" id="KW-0233">DNA recombination</keyword>
<dbReference type="InterPro" id="IPR002104">
    <property type="entry name" value="Integrase_catalytic"/>
</dbReference>
<dbReference type="GO" id="GO:0006310">
    <property type="term" value="P:DNA recombination"/>
    <property type="evidence" value="ECO:0007669"/>
    <property type="project" value="UniProtKB-KW"/>
</dbReference>
<feature type="domain" description="Tyr recombinase" evidence="5">
    <location>
        <begin position="183"/>
        <end position="371"/>
    </location>
</feature>
<dbReference type="SUPFAM" id="SSF56349">
    <property type="entry name" value="DNA breaking-rejoining enzymes"/>
    <property type="match status" value="1"/>
</dbReference>
<protein>
    <submittedName>
        <fullName evidence="6">Integrase/recombinase protein (Modular protein)</fullName>
    </submittedName>
</protein>
<comment type="similarity">
    <text evidence="1">Belongs to the 'phage' integrase family.</text>
</comment>
<dbReference type="PANTHER" id="PTHR30629">
    <property type="entry name" value="PROPHAGE INTEGRASE"/>
    <property type="match status" value="1"/>
</dbReference>
<evidence type="ECO:0000256" key="3">
    <source>
        <dbReference type="ARBA" id="ARBA00023125"/>
    </source>
</evidence>
<dbReference type="PANTHER" id="PTHR30629:SF2">
    <property type="entry name" value="PROPHAGE INTEGRASE INTS-RELATED"/>
    <property type="match status" value="1"/>
</dbReference>
<evidence type="ECO:0000313" key="6">
    <source>
        <dbReference type="EMBL" id="SPS06057.1"/>
    </source>
</evidence>
<dbReference type="Gene3D" id="1.10.150.130">
    <property type="match status" value="1"/>
</dbReference>
<dbReference type="InterPro" id="IPR010998">
    <property type="entry name" value="Integrase_recombinase_N"/>
</dbReference>
<sequence length="389" mass="44147">MTRNRSSIRTLTGTRIYLKHGKFYYVAPEPMLNRKTGKVSKWHILCTEKEGEDKAREARNNLIGTVESPIGGGDFPAYFTKWQKKILKDRSDATPKDPAHAVVWATGTRNLKSSFLIIEKAFRDCDVANIEPVEVAEFLDQWEGRRSAQTYKSTLSKFFSWCCRKGIVKSNPAKEVEVTAPPKRDVYITDEQFNAVRAHLLIGEDKKPTRTGEMVKCYVELLYLLFQRGTEIRLLRWDQITPEGIVFKPTKTEKKAGTKVLWPITEDVRAIFNTAKKVAKIGSMYIISNEQGQPYTTHGIATLFIRACKRAKIEGITLKDIRSKASTDAISQGYTMEQLQVSLAHTDSATTRGYVKNKVAPVNEIILSLPDMENQNHIRQLSNKLSNKN</sequence>
<evidence type="ECO:0000256" key="2">
    <source>
        <dbReference type="ARBA" id="ARBA00022908"/>
    </source>
</evidence>
<keyword evidence="3" id="KW-0238">DNA-binding</keyword>
<dbReference type="Pfam" id="PF00589">
    <property type="entry name" value="Phage_integrase"/>
    <property type="match status" value="1"/>
</dbReference>
<dbReference type="InterPro" id="IPR011010">
    <property type="entry name" value="DNA_brk_join_enz"/>
</dbReference>
<dbReference type="Gene3D" id="1.10.443.10">
    <property type="entry name" value="Intergrase catalytic core"/>
    <property type="match status" value="1"/>
</dbReference>
<gene>
    <name evidence="6" type="ORF">NITFAB_1647</name>
</gene>
<keyword evidence="2" id="KW-0229">DNA integration</keyword>